<gene>
    <name evidence="1" type="ORF">DYB28_009382</name>
</gene>
<dbReference type="EMBL" id="QUTI01023135">
    <property type="protein sequence ID" value="RLO07629.1"/>
    <property type="molecule type" value="Genomic_DNA"/>
</dbReference>
<name>A0A9X8HAV9_APHAT</name>
<proteinExistence type="predicted"/>
<reference evidence="1 2" key="1">
    <citation type="journal article" date="2018" name="J. Invertebr. Pathol.">
        <title>New genotyping method for the causative agent of crayfish plague (Aphanomyces astaci) based on whole genome data.</title>
        <authorList>
            <person name="Minardi D."/>
            <person name="Studholme D.J."/>
            <person name="van der Giezen M."/>
            <person name="Pretto T."/>
            <person name="Oidtmann B."/>
        </authorList>
    </citation>
    <scope>NUCLEOTIDE SEQUENCE [LARGE SCALE GENOMIC DNA]</scope>
    <source>
        <strain evidence="1 2">KB13</strain>
    </source>
</reference>
<accession>A0A9X8HAV9</accession>
<organism evidence="1 2">
    <name type="scientific">Aphanomyces astaci</name>
    <name type="common">Crayfish plague agent</name>
    <dbReference type="NCBI Taxonomy" id="112090"/>
    <lineage>
        <taxon>Eukaryota</taxon>
        <taxon>Sar</taxon>
        <taxon>Stramenopiles</taxon>
        <taxon>Oomycota</taxon>
        <taxon>Saprolegniomycetes</taxon>
        <taxon>Saprolegniales</taxon>
        <taxon>Verrucalvaceae</taxon>
        <taxon>Aphanomyces</taxon>
    </lineage>
</organism>
<comment type="caution">
    <text evidence="1">The sequence shown here is derived from an EMBL/GenBank/DDBJ whole genome shotgun (WGS) entry which is preliminary data.</text>
</comment>
<evidence type="ECO:0000313" key="2">
    <source>
        <dbReference type="Proteomes" id="UP000275652"/>
    </source>
</evidence>
<sequence>MQHPLPEAARREKTSANRVRGVLTLPFHGDVDTNGLAWFYNGRCGPSSLFWAFTACPMPTSWDQEQCHQLHWVPYERPEIVEQMHPGWVHEALGAHERTNEMQNLVAETLEALKDQWTKYKDHMQHKVELMHLKGLEDHTHLPASVAEALPAMAVVAALASVALEHGKVENEK</sequence>
<dbReference type="Proteomes" id="UP000275652">
    <property type="component" value="Unassembled WGS sequence"/>
</dbReference>
<protein>
    <submittedName>
        <fullName evidence="1">Uncharacterized protein</fullName>
    </submittedName>
</protein>
<evidence type="ECO:0000313" key="1">
    <source>
        <dbReference type="EMBL" id="RLO07629.1"/>
    </source>
</evidence>
<dbReference type="AlphaFoldDB" id="A0A9X8HAV9"/>